<keyword evidence="3" id="KW-1185">Reference proteome</keyword>
<protein>
    <submittedName>
        <fullName evidence="2">Uncharacterized protein</fullName>
    </submittedName>
</protein>
<name>A0A7G6WZN0_9ACTN</name>
<feature type="transmembrane region" description="Helical" evidence="1">
    <location>
        <begin position="83"/>
        <end position="105"/>
    </location>
</feature>
<keyword evidence="1" id="KW-1133">Transmembrane helix</keyword>
<keyword evidence="1" id="KW-0472">Membrane</keyword>
<reference evidence="2 3" key="2">
    <citation type="journal article" date="2020" name="Microbiol. Resour. Announc.">
        <title>Antarctic desert soil bacteria exhibit high novel natural product potential, evaluated through long-read genome sequencing and comparative genomics.</title>
        <authorList>
            <person name="Benaud N."/>
            <person name="Edwards R.J."/>
            <person name="Amos T.G."/>
            <person name="D'Agostino P.M."/>
            <person name="Gutierrez-Chavez C."/>
            <person name="Montgomery K."/>
            <person name="Nicetic I."/>
            <person name="Ferrari B.C."/>
        </authorList>
    </citation>
    <scope>NUCLEOTIDE SEQUENCE [LARGE SCALE GENOMIC DNA]</scope>
    <source>
        <strain evidence="2 3">SPB151</strain>
    </source>
</reference>
<accession>A0A7G6WZN0</accession>
<evidence type="ECO:0000313" key="2">
    <source>
        <dbReference type="EMBL" id="QNE19445.1"/>
    </source>
</evidence>
<keyword evidence="1" id="KW-0812">Transmembrane</keyword>
<organism evidence="2 3">
    <name type="scientific">Kribbella qitaiheensis</name>
    <dbReference type="NCBI Taxonomy" id="1544730"/>
    <lineage>
        <taxon>Bacteria</taxon>
        <taxon>Bacillati</taxon>
        <taxon>Actinomycetota</taxon>
        <taxon>Actinomycetes</taxon>
        <taxon>Propionibacteriales</taxon>
        <taxon>Kribbellaceae</taxon>
        <taxon>Kribbella</taxon>
    </lineage>
</organism>
<sequence length="124" mass="13348">MRVVAAVVTVVYCVLLIPDHELRDVVKTVGLAPLYLVFAIEPRGLFDGRSEAWTRRHPIATGVVLFVFLSALCSSGLSEVLDWGPALAITLPAMAVIVAVGTYFFHRRQGAVSRPGDDEGQIAG</sequence>
<dbReference type="Proteomes" id="UP000515563">
    <property type="component" value="Chromosome"/>
</dbReference>
<dbReference type="KEGG" id="kqi:F1D05_17915"/>
<proteinExistence type="predicted"/>
<reference evidence="3" key="1">
    <citation type="submission" date="2019-09" db="EMBL/GenBank/DDBJ databases">
        <title>Antimicrobial potential of Antarctic Bacteria.</title>
        <authorList>
            <person name="Benaud N."/>
            <person name="Edwards R.J."/>
            <person name="Ferrari B.C."/>
        </authorList>
    </citation>
    <scope>NUCLEOTIDE SEQUENCE [LARGE SCALE GENOMIC DNA]</scope>
    <source>
        <strain evidence="3">SPB151</strain>
    </source>
</reference>
<gene>
    <name evidence="2" type="ORF">F1D05_17915</name>
</gene>
<dbReference type="AlphaFoldDB" id="A0A7G6WZN0"/>
<feature type="transmembrane region" description="Helical" evidence="1">
    <location>
        <begin position="58"/>
        <end position="77"/>
    </location>
</feature>
<evidence type="ECO:0000313" key="3">
    <source>
        <dbReference type="Proteomes" id="UP000515563"/>
    </source>
</evidence>
<dbReference type="EMBL" id="CP043661">
    <property type="protein sequence ID" value="QNE19445.1"/>
    <property type="molecule type" value="Genomic_DNA"/>
</dbReference>
<evidence type="ECO:0000256" key="1">
    <source>
        <dbReference type="SAM" id="Phobius"/>
    </source>
</evidence>
<dbReference type="RefSeq" id="WP_185448722.1">
    <property type="nucleotide sequence ID" value="NZ_CP043661.1"/>
</dbReference>